<feature type="region of interest" description="Disordered" evidence="1">
    <location>
        <begin position="15"/>
        <end position="96"/>
    </location>
</feature>
<feature type="compositionally biased region" description="Polar residues" evidence="1">
    <location>
        <begin position="66"/>
        <end position="81"/>
    </location>
</feature>
<feature type="compositionally biased region" description="Basic and acidic residues" evidence="1">
    <location>
        <begin position="31"/>
        <end position="53"/>
    </location>
</feature>
<evidence type="ECO:0000313" key="3">
    <source>
        <dbReference type="Proteomes" id="UP000050525"/>
    </source>
</evidence>
<evidence type="ECO:0000313" key="2">
    <source>
        <dbReference type="EMBL" id="KYO37454.1"/>
    </source>
</evidence>
<proteinExistence type="predicted"/>
<dbReference type="AlphaFoldDB" id="A0A151NKY0"/>
<reference evidence="2 3" key="1">
    <citation type="journal article" date="2012" name="Genome Biol.">
        <title>Sequencing three crocodilian genomes to illuminate the evolution of archosaurs and amniotes.</title>
        <authorList>
            <person name="St John J.A."/>
            <person name="Braun E.L."/>
            <person name="Isberg S.R."/>
            <person name="Miles L.G."/>
            <person name="Chong A.Y."/>
            <person name="Gongora J."/>
            <person name="Dalzell P."/>
            <person name="Moran C."/>
            <person name="Bed'hom B."/>
            <person name="Abzhanov A."/>
            <person name="Burgess S.C."/>
            <person name="Cooksey A.M."/>
            <person name="Castoe T.A."/>
            <person name="Crawford N.G."/>
            <person name="Densmore L.D."/>
            <person name="Drew J.C."/>
            <person name="Edwards S.V."/>
            <person name="Faircloth B.C."/>
            <person name="Fujita M.K."/>
            <person name="Greenwold M.J."/>
            <person name="Hoffmann F.G."/>
            <person name="Howard J.M."/>
            <person name="Iguchi T."/>
            <person name="Janes D.E."/>
            <person name="Khan S.Y."/>
            <person name="Kohno S."/>
            <person name="de Koning A.J."/>
            <person name="Lance S.L."/>
            <person name="McCarthy F.M."/>
            <person name="McCormack J.E."/>
            <person name="Merchant M.E."/>
            <person name="Peterson D.G."/>
            <person name="Pollock D.D."/>
            <person name="Pourmand N."/>
            <person name="Raney B.J."/>
            <person name="Roessler K.A."/>
            <person name="Sanford J.R."/>
            <person name="Sawyer R.H."/>
            <person name="Schmidt C.J."/>
            <person name="Triplett E.W."/>
            <person name="Tuberville T.D."/>
            <person name="Venegas-Anaya M."/>
            <person name="Howard J.T."/>
            <person name="Jarvis E.D."/>
            <person name="Guillette L.J.Jr."/>
            <person name="Glenn T.C."/>
            <person name="Green R.E."/>
            <person name="Ray D.A."/>
        </authorList>
    </citation>
    <scope>NUCLEOTIDE SEQUENCE [LARGE SCALE GENOMIC DNA]</scope>
    <source>
        <strain evidence="2">KSC_2009_1</strain>
    </source>
</reference>
<organism evidence="2 3">
    <name type="scientific">Alligator mississippiensis</name>
    <name type="common">American alligator</name>
    <dbReference type="NCBI Taxonomy" id="8496"/>
    <lineage>
        <taxon>Eukaryota</taxon>
        <taxon>Metazoa</taxon>
        <taxon>Chordata</taxon>
        <taxon>Craniata</taxon>
        <taxon>Vertebrata</taxon>
        <taxon>Euteleostomi</taxon>
        <taxon>Archelosauria</taxon>
        <taxon>Archosauria</taxon>
        <taxon>Crocodylia</taxon>
        <taxon>Alligatoridae</taxon>
        <taxon>Alligatorinae</taxon>
        <taxon>Alligator</taxon>
    </lineage>
</organism>
<comment type="caution">
    <text evidence="2">The sequence shown here is derived from an EMBL/GenBank/DDBJ whole genome shotgun (WGS) entry which is preliminary data.</text>
</comment>
<sequence>MDFLFDQRRFSQIFRGPRKHVQAAGPGGAARGEETPRERERKRREDYSIDTHTKLPSKSMQREPSHSQLNREQNQTEQQPGGETLGDDAKELRLDR</sequence>
<accession>A0A151NKY0</accession>
<protein>
    <submittedName>
        <fullName evidence="2">Uncharacterized protein</fullName>
    </submittedName>
</protein>
<evidence type="ECO:0000256" key="1">
    <source>
        <dbReference type="SAM" id="MobiDB-lite"/>
    </source>
</evidence>
<dbReference type="EMBL" id="AKHW03002722">
    <property type="protein sequence ID" value="KYO37454.1"/>
    <property type="molecule type" value="Genomic_DNA"/>
</dbReference>
<keyword evidence="3" id="KW-1185">Reference proteome</keyword>
<dbReference type="Proteomes" id="UP000050525">
    <property type="component" value="Unassembled WGS sequence"/>
</dbReference>
<gene>
    <name evidence="2" type="ORF">Y1Q_0017255</name>
</gene>
<feature type="compositionally biased region" description="Basic and acidic residues" evidence="1">
    <location>
        <begin position="87"/>
        <end position="96"/>
    </location>
</feature>
<name>A0A151NKY0_ALLMI</name>